<dbReference type="Proteomes" id="UP001610334">
    <property type="component" value="Unassembled WGS sequence"/>
</dbReference>
<evidence type="ECO:0000313" key="2">
    <source>
        <dbReference type="Proteomes" id="UP001610334"/>
    </source>
</evidence>
<evidence type="ECO:0008006" key="3">
    <source>
        <dbReference type="Google" id="ProtNLM"/>
    </source>
</evidence>
<sequence>MIHQAIVTLSRVLLAYELDRRSLYIEKIWVLLDASSHFELSCSIEHFWGDEIAINGTILPAEYTSKHTSAVDLE</sequence>
<gene>
    <name evidence="1" type="ORF">BJX63DRAFT_416966</name>
</gene>
<proteinExistence type="predicted"/>
<organism evidence="1 2">
    <name type="scientific">Aspergillus granulosus</name>
    <dbReference type="NCBI Taxonomy" id="176169"/>
    <lineage>
        <taxon>Eukaryota</taxon>
        <taxon>Fungi</taxon>
        <taxon>Dikarya</taxon>
        <taxon>Ascomycota</taxon>
        <taxon>Pezizomycotina</taxon>
        <taxon>Eurotiomycetes</taxon>
        <taxon>Eurotiomycetidae</taxon>
        <taxon>Eurotiales</taxon>
        <taxon>Aspergillaceae</taxon>
        <taxon>Aspergillus</taxon>
        <taxon>Aspergillus subgen. Nidulantes</taxon>
    </lineage>
</organism>
<dbReference type="EMBL" id="JBFXLT010000290">
    <property type="protein sequence ID" value="KAL2801609.1"/>
    <property type="molecule type" value="Genomic_DNA"/>
</dbReference>
<evidence type="ECO:0000313" key="1">
    <source>
        <dbReference type="EMBL" id="KAL2801609.1"/>
    </source>
</evidence>
<name>A0ABR4GRB0_9EURO</name>
<accession>A0ABR4GRB0</accession>
<reference evidence="1 2" key="1">
    <citation type="submission" date="2024-07" db="EMBL/GenBank/DDBJ databases">
        <title>Section-level genome sequencing and comparative genomics of Aspergillus sections Usti and Cavernicolus.</title>
        <authorList>
            <consortium name="Lawrence Berkeley National Laboratory"/>
            <person name="Nybo J.L."/>
            <person name="Vesth T.C."/>
            <person name="Theobald S."/>
            <person name="Frisvad J.C."/>
            <person name="Larsen T.O."/>
            <person name="Kjaerboelling I."/>
            <person name="Rothschild-Mancinelli K."/>
            <person name="Lyhne E.K."/>
            <person name="Kogle M.E."/>
            <person name="Barry K."/>
            <person name="Clum A."/>
            <person name="Na H."/>
            <person name="Ledsgaard L."/>
            <person name="Lin J."/>
            <person name="Lipzen A."/>
            <person name="Kuo A."/>
            <person name="Riley R."/>
            <person name="Mondo S."/>
            <person name="Labutti K."/>
            <person name="Haridas S."/>
            <person name="Pangalinan J."/>
            <person name="Salamov A.A."/>
            <person name="Simmons B.A."/>
            <person name="Magnuson J.K."/>
            <person name="Chen J."/>
            <person name="Drula E."/>
            <person name="Henrissat B."/>
            <person name="Wiebenga A."/>
            <person name="Lubbers R.J."/>
            <person name="Gomes A.C."/>
            <person name="Makela M.R."/>
            <person name="Stajich J."/>
            <person name="Grigoriev I.V."/>
            <person name="Mortensen U.H."/>
            <person name="De Vries R.P."/>
            <person name="Baker S.E."/>
            <person name="Andersen M.R."/>
        </authorList>
    </citation>
    <scope>NUCLEOTIDE SEQUENCE [LARGE SCALE GENOMIC DNA]</scope>
    <source>
        <strain evidence="1 2">CBS 588.65</strain>
    </source>
</reference>
<keyword evidence="2" id="KW-1185">Reference proteome</keyword>
<protein>
    <recommendedName>
        <fullName evidence="3">Heterokaryon incompatibility domain-containing protein</fullName>
    </recommendedName>
</protein>
<comment type="caution">
    <text evidence="1">The sequence shown here is derived from an EMBL/GenBank/DDBJ whole genome shotgun (WGS) entry which is preliminary data.</text>
</comment>